<dbReference type="AlphaFoldDB" id="B5EWB3"/>
<protein>
    <recommendedName>
        <fullName evidence="4">DUF1240 domain-containing protein</fullName>
    </recommendedName>
</protein>
<dbReference type="HOGENOM" id="CLU_1815013_0_0_6"/>
<evidence type="ECO:0000256" key="1">
    <source>
        <dbReference type="SAM" id="Phobius"/>
    </source>
</evidence>
<feature type="transmembrane region" description="Helical" evidence="1">
    <location>
        <begin position="45"/>
        <end position="70"/>
    </location>
</feature>
<accession>B5EWB3</accession>
<organism evidence="2 3">
    <name type="scientific">Aliivibrio fischeri (strain MJ11)</name>
    <name type="common">Vibrio fischeri</name>
    <dbReference type="NCBI Taxonomy" id="388396"/>
    <lineage>
        <taxon>Bacteria</taxon>
        <taxon>Pseudomonadati</taxon>
        <taxon>Pseudomonadota</taxon>
        <taxon>Gammaproteobacteria</taxon>
        <taxon>Vibrionales</taxon>
        <taxon>Vibrionaceae</taxon>
        <taxon>Aliivibrio</taxon>
    </lineage>
</organism>
<gene>
    <name evidence="2" type="ordered locus">VFMJ11_B0170</name>
</gene>
<keyword evidence="1" id="KW-0472">Membrane</keyword>
<dbReference type="EMBL" id="CP001134">
    <property type="protein sequence ID" value="ACH64773.1"/>
    <property type="molecule type" value="Genomic_DNA"/>
</dbReference>
<reference evidence="2 3" key="2">
    <citation type="journal article" date="2009" name="Nature">
        <title>A single regulatory gene is sufficient to alter bacterial host range.</title>
        <authorList>
            <person name="Mandel M.J."/>
            <person name="Wollenberg M.S."/>
            <person name="Stabb E.V."/>
            <person name="Visick K.L."/>
            <person name="Ruby E.G."/>
        </authorList>
    </citation>
    <scope>NUCLEOTIDE SEQUENCE [LARGE SCALE GENOMIC DNA]</scope>
    <source>
        <strain evidence="2 3">MJ11</strain>
        <plasmid evidence="3">Plasmid pMJ100</plasmid>
    </source>
</reference>
<reference evidence="3" key="1">
    <citation type="submission" date="2008-08" db="EMBL/GenBank/DDBJ databases">
        <title>Complete sequence of Vibrio fischeri strain MJ11.</title>
        <authorList>
            <person name="Mandel M.J."/>
            <person name="Stabb E.V."/>
            <person name="Ruby E.G."/>
            <person name="Ferriera S."/>
            <person name="Johnson J."/>
            <person name="Kravitz S."/>
            <person name="Beeson K."/>
            <person name="Sutton G."/>
            <person name="Rogers Y.-H."/>
            <person name="Friedman R."/>
            <person name="Frazier M."/>
            <person name="Venter J.C."/>
        </authorList>
    </citation>
    <scope>NUCLEOTIDE SEQUENCE [LARGE SCALE GENOMIC DNA]</scope>
    <source>
        <strain evidence="3">MJ11</strain>
        <plasmid evidence="3">Plasmid pMJ100</plasmid>
    </source>
</reference>
<dbReference type="Proteomes" id="UP000001857">
    <property type="component" value="Plasmid pMJ100"/>
</dbReference>
<proteinExistence type="predicted"/>
<sequence>MRCGSLASIAFFAVITWFGWSGHQDYLFEFEALRQNAKVSIDGMLNIASVYSIIAIFAPFIPLLLIVFITGKKGSGSSIPKIFWKLYGVVVVCSFVYGIYVHFNLENQVDRKGYVECKDERVLKSKYSKRVYAPTLEECDVR</sequence>
<evidence type="ECO:0008006" key="4">
    <source>
        <dbReference type="Google" id="ProtNLM"/>
    </source>
</evidence>
<dbReference type="KEGG" id="vfm:VFMJ11_B0170"/>
<feature type="transmembrane region" description="Helical" evidence="1">
    <location>
        <begin position="82"/>
        <end position="103"/>
    </location>
</feature>
<evidence type="ECO:0000313" key="3">
    <source>
        <dbReference type="Proteomes" id="UP000001857"/>
    </source>
</evidence>
<evidence type="ECO:0000313" key="2">
    <source>
        <dbReference type="EMBL" id="ACH64773.1"/>
    </source>
</evidence>
<keyword evidence="1" id="KW-1133">Transmembrane helix</keyword>
<keyword evidence="2" id="KW-0614">Plasmid</keyword>
<geneLocation type="plasmid" evidence="2 3">
    <name>pMJ100</name>
</geneLocation>
<name>B5EWB3_ALIFM</name>
<keyword evidence="1" id="KW-0812">Transmembrane</keyword>